<keyword evidence="2" id="KW-0489">Methyltransferase</keyword>
<evidence type="ECO:0000259" key="1">
    <source>
        <dbReference type="Pfam" id="PF08241"/>
    </source>
</evidence>
<reference evidence="2 3" key="1">
    <citation type="submission" date="2016-10" db="EMBL/GenBank/DDBJ databases">
        <authorList>
            <person name="de Groot N.N."/>
        </authorList>
    </citation>
    <scope>NUCLEOTIDE SEQUENCE [LARGE SCALE GENOMIC DNA]</scope>
    <source>
        <strain evidence="2 3">DSM 5522</strain>
    </source>
</reference>
<proteinExistence type="predicted"/>
<dbReference type="Proteomes" id="UP000198838">
    <property type="component" value="Unassembled WGS sequence"/>
</dbReference>
<dbReference type="Gene3D" id="3.40.50.150">
    <property type="entry name" value="Vaccinia Virus protein VP39"/>
    <property type="match status" value="1"/>
</dbReference>
<protein>
    <submittedName>
        <fullName evidence="2">Ubiquinone/menaquinone biosynthesis C-methylase UbiE</fullName>
    </submittedName>
</protein>
<keyword evidence="2" id="KW-0830">Ubiquinone</keyword>
<dbReference type="PANTHER" id="PTHR43591">
    <property type="entry name" value="METHYLTRANSFERASE"/>
    <property type="match status" value="1"/>
</dbReference>
<feature type="domain" description="Methyltransferase type 11" evidence="1">
    <location>
        <begin position="50"/>
        <end position="144"/>
    </location>
</feature>
<dbReference type="PANTHER" id="PTHR43591:SF24">
    <property type="entry name" value="2-METHOXY-6-POLYPRENYL-1,4-BENZOQUINOL METHYLASE, MITOCHONDRIAL"/>
    <property type="match status" value="1"/>
</dbReference>
<sequence>MDFEKSIQTISKHWDDASVTFDKEHATEDLGLWKEYLEKVIGLNGNGKVLDVGTGTGFLAFMLNELGYGAVGIDISEKMMEIGRAKALERNQPVSFINSPCEKTPFDDGEFDAVVNCRLMWTLTKPDEAVNEWKRILKSGGKVISFMRMMSASGGQGHSVYENNIELPLIDGSRDKYVEVYKKAGLKNIQTWELPEEMSVSDMPSWTVFVGEK</sequence>
<dbReference type="SUPFAM" id="SSF53335">
    <property type="entry name" value="S-adenosyl-L-methionine-dependent methyltransferases"/>
    <property type="match status" value="1"/>
</dbReference>
<evidence type="ECO:0000313" key="2">
    <source>
        <dbReference type="EMBL" id="SFB26191.1"/>
    </source>
</evidence>
<keyword evidence="3" id="KW-1185">Reference proteome</keyword>
<dbReference type="InterPro" id="IPR029063">
    <property type="entry name" value="SAM-dependent_MTases_sf"/>
</dbReference>
<dbReference type="STRING" id="1120918.SAMN05216249_1166"/>
<name>A0A1I0ZL15_9FIRM</name>
<dbReference type="Pfam" id="PF08241">
    <property type="entry name" value="Methyltransf_11"/>
    <property type="match status" value="1"/>
</dbReference>
<dbReference type="GO" id="GO:0008757">
    <property type="term" value="F:S-adenosylmethionine-dependent methyltransferase activity"/>
    <property type="evidence" value="ECO:0007669"/>
    <property type="project" value="InterPro"/>
</dbReference>
<keyword evidence="2" id="KW-0808">Transferase</keyword>
<dbReference type="GO" id="GO:0032259">
    <property type="term" value="P:methylation"/>
    <property type="evidence" value="ECO:0007669"/>
    <property type="project" value="UniProtKB-KW"/>
</dbReference>
<dbReference type="CDD" id="cd02440">
    <property type="entry name" value="AdoMet_MTases"/>
    <property type="match status" value="1"/>
</dbReference>
<organism evidence="2 3">
    <name type="scientific">Acetitomaculum ruminis DSM 5522</name>
    <dbReference type="NCBI Taxonomy" id="1120918"/>
    <lineage>
        <taxon>Bacteria</taxon>
        <taxon>Bacillati</taxon>
        <taxon>Bacillota</taxon>
        <taxon>Clostridia</taxon>
        <taxon>Lachnospirales</taxon>
        <taxon>Lachnospiraceae</taxon>
        <taxon>Acetitomaculum</taxon>
    </lineage>
</organism>
<dbReference type="AlphaFoldDB" id="A0A1I0ZL15"/>
<evidence type="ECO:0000313" key="3">
    <source>
        <dbReference type="Proteomes" id="UP000198838"/>
    </source>
</evidence>
<accession>A0A1I0ZL15</accession>
<dbReference type="InterPro" id="IPR013216">
    <property type="entry name" value="Methyltransf_11"/>
</dbReference>
<dbReference type="EMBL" id="FOJY01000016">
    <property type="protein sequence ID" value="SFB26191.1"/>
    <property type="molecule type" value="Genomic_DNA"/>
</dbReference>
<gene>
    <name evidence="2" type="ORF">SAMN05216249_1166</name>
</gene>